<dbReference type="Proteomes" id="UP000294752">
    <property type="component" value="Unassembled WGS sequence"/>
</dbReference>
<gene>
    <name evidence="1" type="ORF">B0I21_104134</name>
</gene>
<proteinExistence type="predicted"/>
<protein>
    <submittedName>
        <fullName evidence="1">Uncharacterized protein</fullName>
    </submittedName>
</protein>
<name>A0A4V3E1M0_9SPHI</name>
<comment type="caution">
    <text evidence="1">The sequence shown here is derived from an EMBL/GenBank/DDBJ whole genome shotgun (WGS) entry which is preliminary data.</text>
</comment>
<reference evidence="1 2" key="1">
    <citation type="submission" date="2019-03" db="EMBL/GenBank/DDBJ databases">
        <title>Genomic Encyclopedia of Type Strains, Phase III (KMG-III): the genomes of soil and plant-associated and newly described type strains.</title>
        <authorList>
            <person name="Whitman W."/>
        </authorList>
    </citation>
    <scope>NUCLEOTIDE SEQUENCE [LARGE SCALE GENOMIC DNA]</scope>
    <source>
        <strain evidence="1 2">CGMCC 1.12801</strain>
    </source>
</reference>
<keyword evidence="2" id="KW-1185">Reference proteome</keyword>
<sequence length="48" mass="5471">MISSLSVNLFTLKDQSQPRIIDDARPKLPNFDMAKIASHLIRLDNSIF</sequence>
<accession>A0A4V3E1M0</accession>
<dbReference type="EMBL" id="SNZV01000004">
    <property type="protein sequence ID" value="TDS13808.1"/>
    <property type="molecule type" value="Genomic_DNA"/>
</dbReference>
<evidence type="ECO:0000313" key="1">
    <source>
        <dbReference type="EMBL" id="TDS13808.1"/>
    </source>
</evidence>
<dbReference type="AlphaFoldDB" id="A0A4V3E1M0"/>
<evidence type="ECO:0000313" key="2">
    <source>
        <dbReference type="Proteomes" id="UP000294752"/>
    </source>
</evidence>
<organism evidence="1 2">
    <name type="scientific">Sphingobacterium paludis</name>
    <dbReference type="NCBI Taxonomy" id="1476465"/>
    <lineage>
        <taxon>Bacteria</taxon>
        <taxon>Pseudomonadati</taxon>
        <taxon>Bacteroidota</taxon>
        <taxon>Sphingobacteriia</taxon>
        <taxon>Sphingobacteriales</taxon>
        <taxon>Sphingobacteriaceae</taxon>
        <taxon>Sphingobacterium</taxon>
    </lineage>
</organism>